<feature type="transmembrane region" description="Helical" evidence="6">
    <location>
        <begin position="237"/>
        <end position="259"/>
    </location>
</feature>
<dbReference type="PANTHER" id="PTHR22911">
    <property type="entry name" value="ACYL-MALONYL CONDENSING ENZYME-RELATED"/>
    <property type="match status" value="1"/>
</dbReference>
<gene>
    <name evidence="8" type="ORF">GO014_06040</name>
</gene>
<evidence type="ECO:0000256" key="4">
    <source>
        <dbReference type="ARBA" id="ARBA00022989"/>
    </source>
</evidence>
<evidence type="ECO:0000259" key="7">
    <source>
        <dbReference type="Pfam" id="PF00892"/>
    </source>
</evidence>
<dbReference type="Pfam" id="PF00892">
    <property type="entry name" value="EamA"/>
    <property type="match status" value="2"/>
</dbReference>
<evidence type="ECO:0000256" key="6">
    <source>
        <dbReference type="SAM" id="Phobius"/>
    </source>
</evidence>
<feature type="transmembrane region" description="Helical" evidence="6">
    <location>
        <begin position="131"/>
        <end position="150"/>
    </location>
</feature>
<evidence type="ECO:0000256" key="2">
    <source>
        <dbReference type="ARBA" id="ARBA00009853"/>
    </source>
</evidence>
<feature type="transmembrane region" description="Helical" evidence="6">
    <location>
        <begin position="265"/>
        <end position="283"/>
    </location>
</feature>
<keyword evidence="4 6" id="KW-1133">Transmembrane helix</keyword>
<dbReference type="Proteomes" id="UP000438106">
    <property type="component" value="Unassembled WGS sequence"/>
</dbReference>
<evidence type="ECO:0000256" key="1">
    <source>
        <dbReference type="ARBA" id="ARBA00004141"/>
    </source>
</evidence>
<dbReference type="InterPro" id="IPR000620">
    <property type="entry name" value="EamA_dom"/>
</dbReference>
<dbReference type="AlphaFoldDB" id="A0A7X3FQ59"/>
<evidence type="ECO:0000313" key="8">
    <source>
        <dbReference type="EMBL" id="MVS98578.1"/>
    </source>
</evidence>
<keyword evidence="3 6" id="KW-0812">Transmembrane</keyword>
<protein>
    <submittedName>
        <fullName evidence="8">EamA family transporter</fullName>
    </submittedName>
</protein>
<sequence length="356" mass="39221">MNRQFRIFSIPGFDAFVAKATQAPGASICNFKLYVCNADDPTASWAYGGSSLPILPFFRTLKMPVGVVLAFLAYASFSVADALIKTTGPALSVFEIAFFTTSFSIIPAILTKRGERWRDMYKLEHPWLVHLRCLTAISGTACVMYAFTHIQFAEVYAIGFTTPLFVTLLSVLLLREHVALHRWVLLFISFLGVVLVIRPGMRALETGHFVMMAGAVLGAITTTILRHVAPKERRVSLVGLQVLYSAIVNAVLMLPDFVVPTPAQLGVLLGIGLLGGMGGLLLIQASRQTPANLIAPVQYSQLIWAILFGALFFNEYPDWIAIAGMLVVVSAGLLNVLTERPRIRWKPRIFFFRIGQ</sequence>
<feature type="transmembrane region" description="Helical" evidence="6">
    <location>
        <begin position="156"/>
        <end position="174"/>
    </location>
</feature>
<dbReference type="GO" id="GO:0016020">
    <property type="term" value="C:membrane"/>
    <property type="evidence" value="ECO:0007669"/>
    <property type="project" value="UniProtKB-SubCell"/>
</dbReference>
<comment type="caution">
    <text evidence="8">The sequence shown here is derived from an EMBL/GenBank/DDBJ whole genome shotgun (WGS) entry which is preliminary data.</text>
</comment>
<comment type="subcellular location">
    <subcellularLocation>
        <location evidence="1">Membrane</location>
        <topology evidence="1">Multi-pass membrane protein</topology>
    </subcellularLocation>
</comment>
<keyword evidence="5 6" id="KW-0472">Membrane</keyword>
<accession>A0A7X3FQ59</accession>
<dbReference type="SUPFAM" id="SSF103481">
    <property type="entry name" value="Multidrug resistance efflux transporter EmrE"/>
    <property type="match status" value="2"/>
</dbReference>
<comment type="similarity">
    <text evidence="2">Belongs to the drug/metabolite transporter (DMT) superfamily. 10 TMS drug/metabolite exporter (DME) (TC 2.A.7.3) family.</text>
</comment>
<feature type="transmembrane region" description="Helical" evidence="6">
    <location>
        <begin position="295"/>
        <end position="313"/>
    </location>
</feature>
<dbReference type="Gene3D" id="1.10.3730.20">
    <property type="match status" value="1"/>
</dbReference>
<evidence type="ECO:0000256" key="3">
    <source>
        <dbReference type="ARBA" id="ARBA00022692"/>
    </source>
</evidence>
<proteinExistence type="inferred from homology"/>
<organism evidence="8 9">
    <name type="scientific">Devosia marina</name>
    <dbReference type="NCBI Taxonomy" id="2683198"/>
    <lineage>
        <taxon>Bacteria</taxon>
        <taxon>Pseudomonadati</taxon>
        <taxon>Pseudomonadota</taxon>
        <taxon>Alphaproteobacteria</taxon>
        <taxon>Hyphomicrobiales</taxon>
        <taxon>Devosiaceae</taxon>
        <taxon>Devosia</taxon>
    </lineage>
</organism>
<evidence type="ECO:0000313" key="9">
    <source>
        <dbReference type="Proteomes" id="UP000438106"/>
    </source>
</evidence>
<feature type="transmembrane region" description="Helical" evidence="6">
    <location>
        <begin position="183"/>
        <end position="201"/>
    </location>
</feature>
<name>A0A7X3FQ59_9HYPH</name>
<feature type="transmembrane region" description="Helical" evidence="6">
    <location>
        <begin position="90"/>
        <end position="110"/>
    </location>
</feature>
<feature type="domain" description="EamA" evidence="7">
    <location>
        <begin position="66"/>
        <end position="197"/>
    </location>
</feature>
<feature type="transmembrane region" description="Helical" evidence="6">
    <location>
        <begin position="207"/>
        <end position="225"/>
    </location>
</feature>
<feature type="transmembrane region" description="Helical" evidence="6">
    <location>
        <begin position="319"/>
        <end position="338"/>
    </location>
</feature>
<dbReference type="PANTHER" id="PTHR22911:SF6">
    <property type="entry name" value="SOLUTE CARRIER FAMILY 35 MEMBER G1"/>
    <property type="match status" value="1"/>
</dbReference>
<dbReference type="InterPro" id="IPR037185">
    <property type="entry name" value="EmrE-like"/>
</dbReference>
<reference evidence="8 9" key="1">
    <citation type="submission" date="2019-12" db="EMBL/GenBank/DDBJ databases">
        <title>Devosia maris sp. nov., isolated from the deep seawater.</title>
        <authorList>
            <person name="Liu Y."/>
        </authorList>
    </citation>
    <scope>NUCLEOTIDE SEQUENCE [LARGE SCALE GENOMIC DNA]</scope>
    <source>
        <strain evidence="8 9">L53-10-65</strain>
    </source>
</reference>
<evidence type="ECO:0000256" key="5">
    <source>
        <dbReference type="ARBA" id="ARBA00023136"/>
    </source>
</evidence>
<feature type="domain" description="EamA" evidence="7">
    <location>
        <begin position="207"/>
        <end position="334"/>
    </location>
</feature>
<dbReference type="EMBL" id="WQRF01000001">
    <property type="protein sequence ID" value="MVS98578.1"/>
    <property type="molecule type" value="Genomic_DNA"/>
</dbReference>
<keyword evidence="9" id="KW-1185">Reference proteome</keyword>
<feature type="transmembrane region" description="Helical" evidence="6">
    <location>
        <begin position="65"/>
        <end position="84"/>
    </location>
</feature>